<gene>
    <name evidence="1" type="ORF">SAMN03080598_01156</name>
</gene>
<evidence type="ECO:0000313" key="2">
    <source>
        <dbReference type="Proteomes" id="UP000236736"/>
    </source>
</evidence>
<accession>A0A1H5UD72</accession>
<evidence type="ECO:0000313" key="1">
    <source>
        <dbReference type="EMBL" id="SEF72207.1"/>
    </source>
</evidence>
<dbReference type="RefSeq" id="WP_103923824.1">
    <property type="nucleotide sequence ID" value="NZ_FNVR01000004.1"/>
</dbReference>
<sequence>MENNNLEFLKKNLKFLGFGTSLNAALEAKVSERQELFKIGVSADFSARQKDGSLGKDKVNYELNFLRSSKPYHYFLDSVKVTLNDQIQNTFSYGKGNDVTAKEAYNLLRGASVLKKAILIDKFTLSFIDDAGIRGKEMIVSSTEEASKIIAENVKNKINVHGSYDLYAKGYLLRSYDGATGKDFSSMPEGKVFLSYSYFDRSTNQHETSHHLYDNLNLALDAKEALLKNANPEQDIKGFKILHESKSHKIFEFDREGNEVSVEAPKRNENIWIKLDFDQKTEDGNYGFKKFYQNYGFNLESELGRFPINELVTPQEKEMLISSLGRGNIQMATLETGQPVLIEADPQFKKIQFYDMDFKKLNVLPSLSQEMGR</sequence>
<dbReference type="AlphaFoldDB" id="A0A1H5UD72"/>
<name>A0A1H5UD72_9BACT</name>
<keyword evidence="2" id="KW-1185">Reference proteome</keyword>
<dbReference type="OrthoDB" id="6372253at2"/>
<protein>
    <submittedName>
        <fullName evidence="1">Uncharacterized protein</fullName>
    </submittedName>
</protein>
<reference evidence="2" key="1">
    <citation type="submission" date="2016-10" db="EMBL/GenBank/DDBJ databases">
        <authorList>
            <person name="Varghese N."/>
            <person name="Submissions S."/>
        </authorList>
    </citation>
    <scope>NUCLEOTIDE SEQUENCE [LARGE SCALE GENOMIC DNA]</scope>
    <source>
        <strain evidence="2">DSM 17298</strain>
    </source>
</reference>
<proteinExistence type="predicted"/>
<dbReference type="STRING" id="1120964.GCA_001313265_02967"/>
<organism evidence="1 2">
    <name type="scientific">Algoriphagus boritolerans DSM 17298 = JCM 18970</name>
    <dbReference type="NCBI Taxonomy" id="1120964"/>
    <lineage>
        <taxon>Bacteria</taxon>
        <taxon>Pseudomonadati</taxon>
        <taxon>Bacteroidota</taxon>
        <taxon>Cytophagia</taxon>
        <taxon>Cytophagales</taxon>
        <taxon>Cyclobacteriaceae</taxon>
        <taxon>Algoriphagus</taxon>
    </lineage>
</organism>
<dbReference type="Proteomes" id="UP000236736">
    <property type="component" value="Unassembled WGS sequence"/>
</dbReference>
<dbReference type="EMBL" id="FNVR01000004">
    <property type="protein sequence ID" value="SEF72207.1"/>
    <property type="molecule type" value="Genomic_DNA"/>
</dbReference>